<comment type="caution">
    <text evidence="2">The sequence shown here is derived from an EMBL/GenBank/DDBJ whole genome shotgun (WGS) entry which is preliminary data.</text>
</comment>
<proteinExistence type="predicted"/>
<reference evidence="2 3" key="1">
    <citation type="submission" date="2019-03" db="EMBL/GenBank/DDBJ databases">
        <title>Whole genome sequence of a novel Rubrobacter taiwanensis strain, isolated from Yellowstone National Park.</title>
        <authorList>
            <person name="Freed S."/>
            <person name="Ramaley R.F."/>
            <person name="Kyndt J.A."/>
        </authorList>
    </citation>
    <scope>NUCLEOTIDE SEQUENCE [LARGE SCALE GENOMIC DNA]</scope>
    <source>
        <strain evidence="2 3">Yellowstone</strain>
    </source>
</reference>
<gene>
    <name evidence="2" type="ORF">E0L93_01965</name>
</gene>
<accession>A0A4R1BRC5</accession>
<dbReference type="RefSeq" id="WP_132687755.1">
    <property type="nucleotide sequence ID" value="NZ_SKBU01000004.1"/>
</dbReference>
<keyword evidence="3" id="KW-1185">Reference proteome</keyword>
<dbReference type="OrthoDB" id="4774718at2"/>
<keyword evidence="1" id="KW-1133">Transmembrane helix</keyword>
<dbReference type="EMBL" id="SKBU01000004">
    <property type="protein sequence ID" value="TCJ20294.1"/>
    <property type="molecule type" value="Genomic_DNA"/>
</dbReference>
<feature type="transmembrane region" description="Helical" evidence="1">
    <location>
        <begin position="28"/>
        <end position="58"/>
    </location>
</feature>
<protein>
    <submittedName>
        <fullName evidence="2">Uncharacterized protein</fullName>
    </submittedName>
</protein>
<dbReference type="Proteomes" id="UP000295244">
    <property type="component" value="Unassembled WGS sequence"/>
</dbReference>
<evidence type="ECO:0000313" key="3">
    <source>
        <dbReference type="Proteomes" id="UP000295244"/>
    </source>
</evidence>
<name>A0A4R1BRC5_9ACTN</name>
<evidence type="ECO:0000313" key="2">
    <source>
        <dbReference type="EMBL" id="TCJ20294.1"/>
    </source>
</evidence>
<keyword evidence="1" id="KW-0812">Transmembrane</keyword>
<organism evidence="2 3">
    <name type="scientific">Rubrobacter taiwanensis</name>
    <dbReference type="NCBI Taxonomy" id="185139"/>
    <lineage>
        <taxon>Bacteria</taxon>
        <taxon>Bacillati</taxon>
        <taxon>Actinomycetota</taxon>
        <taxon>Rubrobacteria</taxon>
        <taxon>Rubrobacterales</taxon>
        <taxon>Rubrobacteraceae</taxon>
        <taxon>Rubrobacter</taxon>
    </lineage>
</organism>
<dbReference type="AlphaFoldDB" id="A0A4R1BRC5"/>
<keyword evidence="1" id="KW-0472">Membrane</keyword>
<evidence type="ECO:0000256" key="1">
    <source>
        <dbReference type="SAM" id="Phobius"/>
    </source>
</evidence>
<sequence>MKSAGLAAVLSFLIPGLGQIYNGQILKGLVVFIIGAINASLTSVLIGFVTYPVVVIYATYDAYRTASRINETYAGPGTPPRY</sequence>